<dbReference type="InterPro" id="IPR036249">
    <property type="entry name" value="Thioredoxin-like_sf"/>
</dbReference>
<dbReference type="PANTHER" id="PTHR15337:SF11">
    <property type="entry name" value="THIOREDOXIN DOMAIN-CONTAINING PROTEIN"/>
    <property type="match status" value="1"/>
</dbReference>
<name>A0A517Z3J3_9PLAN</name>
<feature type="domain" description="Thioredoxin" evidence="4">
    <location>
        <begin position="16"/>
        <end position="133"/>
    </location>
</feature>
<dbReference type="InterPro" id="IPR051099">
    <property type="entry name" value="AGR/TXD"/>
</dbReference>
<dbReference type="PANTHER" id="PTHR15337">
    <property type="entry name" value="ANTERIOR GRADIENT PROTEIN-RELATED"/>
    <property type="match status" value="1"/>
</dbReference>
<feature type="compositionally biased region" description="Basic and acidic residues" evidence="2">
    <location>
        <begin position="160"/>
        <end position="170"/>
    </location>
</feature>
<reference evidence="5 6" key="1">
    <citation type="submission" date="2019-02" db="EMBL/GenBank/DDBJ databases">
        <title>Deep-cultivation of Planctomycetes and their phenomic and genomic characterization uncovers novel biology.</title>
        <authorList>
            <person name="Wiegand S."/>
            <person name="Jogler M."/>
            <person name="Boedeker C."/>
            <person name="Pinto D."/>
            <person name="Vollmers J."/>
            <person name="Rivas-Marin E."/>
            <person name="Kohn T."/>
            <person name="Peeters S.H."/>
            <person name="Heuer A."/>
            <person name="Rast P."/>
            <person name="Oberbeckmann S."/>
            <person name="Bunk B."/>
            <person name="Jeske O."/>
            <person name="Meyerdierks A."/>
            <person name="Storesund J.E."/>
            <person name="Kallscheuer N."/>
            <person name="Luecker S."/>
            <person name="Lage O.M."/>
            <person name="Pohl T."/>
            <person name="Merkel B.J."/>
            <person name="Hornburger P."/>
            <person name="Mueller R.-W."/>
            <person name="Bruemmer F."/>
            <person name="Labrenz M."/>
            <person name="Spormann A.M."/>
            <person name="Op den Camp H."/>
            <person name="Overmann J."/>
            <person name="Amann R."/>
            <person name="Jetten M.S.M."/>
            <person name="Mascher T."/>
            <person name="Medema M.H."/>
            <person name="Devos D.P."/>
            <person name="Kaster A.-K."/>
            <person name="Ovreas L."/>
            <person name="Rohde M."/>
            <person name="Galperin M.Y."/>
            <person name="Jogler C."/>
        </authorList>
    </citation>
    <scope>NUCLEOTIDE SEQUENCE [LARGE SCALE GENOMIC DNA]</scope>
    <source>
        <strain evidence="5 6">Mal4</strain>
    </source>
</reference>
<gene>
    <name evidence="5" type="primary">trxA_2</name>
    <name evidence="5" type="ORF">Mal4_13460</name>
</gene>
<feature type="chain" id="PRO_5021702525" evidence="3">
    <location>
        <begin position="22"/>
        <end position="293"/>
    </location>
</feature>
<feature type="signal peptide" evidence="3">
    <location>
        <begin position="1"/>
        <end position="21"/>
    </location>
</feature>
<keyword evidence="6" id="KW-1185">Reference proteome</keyword>
<dbReference type="InterPro" id="IPR013766">
    <property type="entry name" value="Thioredoxin_domain"/>
</dbReference>
<proteinExistence type="predicted"/>
<dbReference type="Proteomes" id="UP000320496">
    <property type="component" value="Chromosome"/>
</dbReference>
<evidence type="ECO:0000256" key="2">
    <source>
        <dbReference type="SAM" id="MobiDB-lite"/>
    </source>
</evidence>
<dbReference type="Pfam" id="PF00085">
    <property type="entry name" value="Thioredoxin"/>
    <property type="match status" value="1"/>
</dbReference>
<feature type="region of interest" description="Disordered" evidence="2">
    <location>
        <begin position="141"/>
        <end position="170"/>
    </location>
</feature>
<dbReference type="AlphaFoldDB" id="A0A517Z3J3"/>
<dbReference type="CDD" id="cd02947">
    <property type="entry name" value="TRX_family"/>
    <property type="match status" value="1"/>
</dbReference>
<dbReference type="KEGG" id="mri:Mal4_13460"/>
<organism evidence="5 6">
    <name type="scientific">Maioricimonas rarisocia</name>
    <dbReference type="NCBI Taxonomy" id="2528026"/>
    <lineage>
        <taxon>Bacteria</taxon>
        <taxon>Pseudomonadati</taxon>
        <taxon>Planctomycetota</taxon>
        <taxon>Planctomycetia</taxon>
        <taxon>Planctomycetales</taxon>
        <taxon>Planctomycetaceae</taxon>
        <taxon>Maioricimonas</taxon>
    </lineage>
</organism>
<evidence type="ECO:0000313" key="5">
    <source>
        <dbReference type="EMBL" id="QDU37043.1"/>
    </source>
</evidence>
<dbReference type="RefSeq" id="WP_145367715.1">
    <property type="nucleotide sequence ID" value="NZ_CP036275.1"/>
</dbReference>
<sequence length="293" mass="33320" precursor="true">MRYKRWAGPAVLLLLCATAQAADDVWMTDFDAARKRAEELQRPMLIHFGADWCGPCRQMERNVLHTARVKEQISSSVVAVVVNVDKQPKLAARFGVTSLPTDLFIEPDGKRLMQSTGYRPASEYASSVARASTRYHDLLASRRPEEPKTPIAAVPQNDEEAPKAKVTSESRTEPVLDGFCPVALLKQRRWIKGSPQFTTEHRGQIYHLSSDEALESFDEDPERFAPRFLGCDPIIVWQTDRAVPGSTRFGAFYDDELYLFVSDENRKTFKENPDRYIRTRVVLDVDQIESVIR</sequence>
<dbReference type="EMBL" id="CP036275">
    <property type="protein sequence ID" value="QDU37043.1"/>
    <property type="molecule type" value="Genomic_DNA"/>
</dbReference>
<evidence type="ECO:0000256" key="3">
    <source>
        <dbReference type="SAM" id="SignalP"/>
    </source>
</evidence>
<evidence type="ECO:0000259" key="4">
    <source>
        <dbReference type="PROSITE" id="PS51352"/>
    </source>
</evidence>
<evidence type="ECO:0000256" key="1">
    <source>
        <dbReference type="ARBA" id="ARBA00022729"/>
    </source>
</evidence>
<dbReference type="PROSITE" id="PS51352">
    <property type="entry name" value="THIOREDOXIN_2"/>
    <property type="match status" value="1"/>
</dbReference>
<keyword evidence="1 3" id="KW-0732">Signal</keyword>
<evidence type="ECO:0000313" key="6">
    <source>
        <dbReference type="Proteomes" id="UP000320496"/>
    </source>
</evidence>
<dbReference type="SUPFAM" id="SSF52833">
    <property type="entry name" value="Thioredoxin-like"/>
    <property type="match status" value="1"/>
</dbReference>
<accession>A0A517Z3J3</accession>
<dbReference type="Gene3D" id="3.40.30.10">
    <property type="entry name" value="Glutaredoxin"/>
    <property type="match status" value="1"/>
</dbReference>
<dbReference type="OrthoDB" id="244344at2"/>
<protein>
    <submittedName>
        <fullName evidence="5">Thioredoxin</fullName>
    </submittedName>
</protein>